<gene>
    <name evidence="1" type="ORF">FHR32_005096</name>
</gene>
<evidence type="ECO:0000313" key="1">
    <source>
        <dbReference type="EMBL" id="MBB4940719.1"/>
    </source>
</evidence>
<accession>A0A7W7RYP9</accession>
<sequence>MTDLVPVELMRTATDARRDREAALHFARMVEHLGRALVALEAGRWDSARDRLFLVREASAICDVALNSGHPDPKAFLVAVRAQVPQEWAAAICAAFRSDAPVLATPTFADLAVTP</sequence>
<dbReference type="RefSeq" id="WP_184756885.1">
    <property type="nucleotide sequence ID" value="NZ_BAABEK010000005.1"/>
</dbReference>
<dbReference type="Proteomes" id="UP000534286">
    <property type="component" value="Unassembled WGS sequence"/>
</dbReference>
<name>A0A7W7RYP9_9ACTN</name>
<dbReference type="EMBL" id="JACHJU010000002">
    <property type="protein sequence ID" value="MBB4940719.1"/>
    <property type="molecule type" value="Genomic_DNA"/>
</dbReference>
<protein>
    <submittedName>
        <fullName evidence="1">Uncharacterized protein</fullName>
    </submittedName>
</protein>
<reference evidence="1 2" key="1">
    <citation type="submission" date="2020-08" db="EMBL/GenBank/DDBJ databases">
        <title>Sequencing the genomes of 1000 actinobacteria strains.</title>
        <authorList>
            <person name="Klenk H.-P."/>
        </authorList>
    </citation>
    <scope>NUCLEOTIDE SEQUENCE [LARGE SCALE GENOMIC DNA]</scope>
    <source>
        <strain evidence="1 2">DSM 43023</strain>
    </source>
</reference>
<keyword evidence="2" id="KW-1185">Reference proteome</keyword>
<dbReference type="AlphaFoldDB" id="A0A7W7RYP9"/>
<proteinExistence type="predicted"/>
<organism evidence="1 2">
    <name type="scientific">Streptosporangium album</name>
    <dbReference type="NCBI Taxonomy" id="47479"/>
    <lineage>
        <taxon>Bacteria</taxon>
        <taxon>Bacillati</taxon>
        <taxon>Actinomycetota</taxon>
        <taxon>Actinomycetes</taxon>
        <taxon>Streptosporangiales</taxon>
        <taxon>Streptosporangiaceae</taxon>
        <taxon>Streptosporangium</taxon>
    </lineage>
</organism>
<evidence type="ECO:0000313" key="2">
    <source>
        <dbReference type="Proteomes" id="UP000534286"/>
    </source>
</evidence>
<comment type="caution">
    <text evidence="1">The sequence shown here is derived from an EMBL/GenBank/DDBJ whole genome shotgun (WGS) entry which is preliminary data.</text>
</comment>